<name>A0A2G9V2R1_TELCI</name>
<sequence>MHEGGEVNRCRPVFDRLQPWMIPIAAQEFLSSPIHPRKITIGDQLLFEERPPRPGEMIKEAVQMAVWPALPRLAAEEARREQKTESGPFAVRKSTLASNAPVKEKGPSSLFIFSEDNFIRRNAKAIIEWGPLLVVESRERSGDGQGGVRGRMSGVFGFLVVGGGGDGRVGEGGIDERVGGDLGFSMFEIEGGKGGGGGCRGSSVVGGDGCSAFAVVWRGGVVEELI</sequence>
<gene>
    <name evidence="1" type="ORF">TELCIR_01240</name>
</gene>
<protein>
    <submittedName>
        <fullName evidence="1">Uncharacterized protein</fullName>
    </submittedName>
</protein>
<proteinExistence type="predicted"/>
<dbReference type="EMBL" id="KZ345036">
    <property type="protein sequence ID" value="PIO76686.1"/>
    <property type="molecule type" value="Genomic_DNA"/>
</dbReference>
<accession>A0A2G9V2R1</accession>
<dbReference type="OrthoDB" id="5783859at2759"/>
<reference evidence="1 2" key="1">
    <citation type="submission" date="2015-09" db="EMBL/GenBank/DDBJ databases">
        <title>Draft genome of the parasitic nematode Teladorsagia circumcincta isolate WARC Sus (inbred).</title>
        <authorList>
            <person name="Mitreva M."/>
        </authorList>
    </citation>
    <scope>NUCLEOTIDE SEQUENCE [LARGE SCALE GENOMIC DNA]</scope>
    <source>
        <strain evidence="1 2">S</strain>
    </source>
</reference>
<organism evidence="1 2">
    <name type="scientific">Teladorsagia circumcincta</name>
    <name type="common">Brown stomach worm</name>
    <name type="synonym">Ostertagia circumcincta</name>
    <dbReference type="NCBI Taxonomy" id="45464"/>
    <lineage>
        <taxon>Eukaryota</taxon>
        <taxon>Metazoa</taxon>
        <taxon>Ecdysozoa</taxon>
        <taxon>Nematoda</taxon>
        <taxon>Chromadorea</taxon>
        <taxon>Rhabditida</taxon>
        <taxon>Rhabditina</taxon>
        <taxon>Rhabditomorpha</taxon>
        <taxon>Strongyloidea</taxon>
        <taxon>Trichostrongylidae</taxon>
        <taxon>Teladorsagia</taxon>
    </lineage>
</organism>
<dbReference type="Proteomes" id="UP000230423">
    <property type="component" value="Unassembled WGS sequence"/>
</dbReference>
<evidence type="ECO:0000313" key="1">
    <source>
        <dbReference type="EMBL" id="PIO76686.1"/>
    </source>
</evidence>
<dbReference type="AlphaFoldDB" id="A0A2G9V2R1"/>
<keyword evidence="2" id="KW-1185">Reference proteome</keyword>
<evidence type="ECO:0000313" key="2">
    <source>
        <dbReference type="Proteomes" id="UP000230423"/>
    </source>
</evidence>